<evidence type="ECO:0000313" key="1">
    <source>
        <dbReference type="EMBL" id="JAS81310.1"/>
    </source>
</evidence>
<dbReference type="AlphaFoldDB" id="A0A1B6I333"/>
<proteinExistence type="predicted"/>
<organism evidence="1">
    <name type="scientific">Homalodisca liturata</name>
    <dbReference type="NCBI Taxonomy" id="320908"/>
    <lineage>
        <taxon>Eukaryota</taxon>
        <taxon>Metazoa</taxon>
        <taxon>Ecdysozoa</taxon>
        <taxon>Arthropoda</taxon>
        <taxon>Hexapoda</taxon>
        <taxon>Insecta</taxon>
        <taxon>Pterygota</taxon>
        <taxon>Neoptera</taxon>
        <taxon>Paraneoptera</taxon>
        <taxon>Hemiptera</taxon>
        <taxon>Auchenorrhyncha</taxon>
        <taxon>Membracoidea</taxon>
        <taxon>Cicadellidae</taxon>
        <taxon>Cicadellinae</taxon>
        <taxon>Proconiini</taxon>
        <taxon>Homalodisca</taxon>
    </lineage>
</organism>
<reference evidence="1" key="1">
    <citation type="submission" date="2015-11" db="EMBL/GenBank/DDBJ databases">
        <title>De novo transcriptome assembly of four potential Pierce s Disease insect vectors from Arizona vineyards.</title>
        <authorList>
            <person name="Tassone E.E."/>
        </authorList>
    </citation>
    <scope>NUCLEOTIDE SEQUENCE</scope>
</reference>
<name>A0A1B6I333_9HEMI</name>
<protein>
    <recommendedName>
        <fullName evidence="2">Endonuclease/exonuclease/phosphatase domain-containing protein</fullName>
    </recommendedName>
</protein>
<sequence length="361" mass="42222">LGGDVNICFDVTKNTATVSKLLNILRQYDFYYLNNTPTRGKNCLDNVFIRKHSLKTASVSTFKFPFSDHDGITVNIRMKNRTFTKNDYNNSRTDYPIKLFIPQCDFENLSSKLATYDWKNLIYLTKFNGAEYMFESLFTVIINNINFFKVLKKLKPNNYPKKKNKMWYTDNLRKMKEKLLFLSDLIKGNHNQNVSLRDRYNELKYQYKKSIKEAKLASNVNYIEQSSNKCKSAWHIIKNNNVQVNNFKTNIDPDTFNNYFVNSVNEVKRNIESSVNNVQSHELLPAIVSNQYFSWKNITPENVLKAIKKMKNSDSLDFYDMSNNLLKKIALSLVNPLATCINQLLKEGVFPRQLKVYICPI</sequence>
<feature type="non-terminal residue" evidence="1">
    <location>
        <position position="1"/>
    </location>
</feature>
<dbReference type="EMBL" id="GECU01026396">
    <property type="protein sequence ID" value="JAS81310.1"/>
    <property type="molecule type" value="Transcribed_RNA"/>
</dbReference>
<feature type="non-terminal residue" evidence="1">
    <location>
        <position position="361"/>
    </location>
</feature>
<evidence type="ECO:0008006" key="2">
    <source>
        <dbReference type="Google" id="ProtNLM"/>
    </source>
</evidence>
<gene>
    <name evidence="1" type="ORF">g.4472</name>
</gene>
<accession>A0A1B6I333</accession>